<dbReference type="InterPro" id="IPR014001">
    <property type="entry name" value="Helicase_ATP-bd"/>
</dbReference>
<dbReference type="GO" id="GO:0005829">
    <property type="term" value="C:cytosol"/>
    <property type="evidence" value="ECO:0007669"/>
    <property type="project" value="TreeGrafter"/>
</dbReference>
<sequence>MKFKLRGYQAKAKRQILEDISDGINRYQISDGARVTAVQLTAPTGSGKTVIASAVIEAALFGSEDVLGQPDWTFLWVSDDPSLNEQTSRKFLTASDKISHGTIEIIESSFDQKVLDPGKIYFLNVQKLSSSGKLVKEGGDTREYSFWSTLTNTIQSRPDKFVVMIDEAHVGMKMERSRDTIVSRIIGGAKTGRPAAPVIVGITATPKRFEKAMDSIDRRVIPTKVAVEEVQQSGLLKDGLVLSSPEAPGASFNESALLRHAVATTLKYEKTWKEYSEVESEPQVLPALVVQVVNTSANEADELAGIVTTIMESWPGLKSVNICHTFSDHKTLVAGPYNIAYSNPEDIQDDLDIRVVLCKQAITTGWDCPRAEVLLSYRKVEDQDAITQIVGRMIRTPLARRVEKNEALNYVHCFLPRFNKAGVKQIADRLRLGDDSFRQEWIHPQGEDNEAPQETLPIFPSTEETLASSPVAERATTFNTGLFAERSRQQAAEDQTKPLLDDEGDVVPPNVSTLPVQVEDEPIKVAHDPDADSDKDTGGMSVITQEAVTLLRNPMLDGGVFDLVSELRSYVIPSFQYRSQVERLKSFATLITGGGPSAILQGAARMSNERLLAVLREARLQLDASEKFEQEETKLAHFLIENQVTTLFEGGQVLEIDAQEEVEMDSKGIEHLYSQAGRRIGKSMADSYLNERLSADGDVYTAMMSVAVVAYQPNVKDRLEKVANETILEWFKEYQTEINKSSATLKAQLDEIRSEATDPEPTVITLPINKPFPVAEIVWPKHLLSSESGHYPVKLNEWEVHVLNSELQDGNCIGWYRNPNYGSASLTIPYSMNGKYRGLTPDFIFFHQTSDGIVASILDPHAQSLSDSVPKLKGMAKYALDHGADYQRIESVIKINDVFYSLNLKDASVQDAVAKYTDSRPEPLYVEHAGKY</sequence>
<dbReference type="SMART" id="SM00487">
    <property type="entry name" value="DEXDc"/>
    <property type="match status" value="1"/>
</dbReference>
<dbReference type="GO" id="GO:0016787">
    <property type="term" value="F:hydrolase activity"/>
    <property type="evidence" value="ECO:0007669"/>
    <property type="project" value="InterPro"/>
</dbReference>
<dbReference type="GO" id="GO:0005524">
    <property type="term" value="F:ATP binding"/>
    <property type="evidence" value="ECO:0007669"/>
    <property type="project" value="InterPro"/>
</dbReference>
<evidence type="ECO:0000313" key="1">
    <source>
        <dbReference type="EMBL" id="PXA63988.1"/>
    </source>
</evidence>
<dbReference type="PANTHER" id="PTHR47396:SF1">
    <property type="entry name" value="ATP-DEPENDENT HELICASE IRC3-RELATED"/>
    <property type="match status" value="1"/>
</dbReference>
<comment type="caution">
    <text evidence="1">The sequence shown here is derived from an EMBL/GenBank/DDBJ whole genome shotgun (WGS) entry which is preliminary data.</text>
</comment>
<proteinExistence type="predicted"/>
<accession>A0A2V3DTU4</accession>
<dbReference type="OrthoDB" id="9804145at2"/>
<dbReference type="SUPFAM" id="SSF52540">
    <property type="entry name" value="P-loop containing nucleoside triphosphate hydrolases"/>
    <property type="match status" value="2"/>
</dbReference>
<dbReference type="AlphaFoldDB" id="A0A2V3DTU4"/>
<gene>
    <name evidence="1" type="ORF">CVS29_17585</name>
</gene>
<dbReference type="PANTHER" id="PTHR47396">
    <property type="entry name" value="TYPE I RESTRICTION ENZYME ECOKI R PROTEIN"/>
    <property type="match status" value="1"/>
</dbReference>
<dbReference type="InterPro" id="IPR027417">
    <property type="entry name" value="P-loop_NTPase"/>
</dbReference>
<dbReference type="Pfam" id="PF04851">
    <property type="entry name" value="ResIII"/>
    <property type="match status" value="1"/>
</dbReference>
<dbReference type="Gene3D" id="3.40.50.300">
    <property type="entry name" value="P-loop containing nucleotide triphosphate hydrolases"/>
    <property type="match status" value="2"/>
</dbReference>
<dbReference type="PROSITE" id="PS51192">
    <property type="entry name" value="HELICASE_ATP_BIND_1"/>
    <property type="match status" value="1"/>
</dbReference>
<dbReference type="InterPro" id="IPR050742">
    <property type="entry name" value="Helicase_Restrict-Modif_Enz"/>
</dbReference>
<name>A0A2V3DTU4_9MICC</name>
<reference evidence="1 2" key="1">
    <citation type="submission" date="2018-05" db="EMBL/GenBank/DDBJ databases">
        <title>Genetic diversity of glacier-inhabiting Cryobacterium bacteria in China and description of Cryobacterium mengkeensis sp. nov. and Arthrobacter glacialis sp. nov.</title>
        <authorList>
            <person name="Liu Q."/>
            <person name="Xin Y.-H."/>
        </authorList>
    </citation>
    <scope>NUCLEOTIDE SEQUENCE [LARGE SCALE GENOMIC DNA]</scope>
    <source>
        <strain evidence="1 2">GP3</strain>
    </source>
</reference>
<dbReference type="RefSeq" id="WP_110107898.1">
    <property type="nucleotide sequence ID" value="NZ_JACBZZ010000001.1"/>
</dbReference>
<organism evidence="1 2">
    <name type="scientific">Arthrobacter psychrochitiniphilus</name>
    <dbReference type="NCBI Taxonomy" id="291045"/>
    <lineage>
        <taxon>Bacteria</taxon>
        <taxon>Bacillati</taxon>
        <taxon>Actinomycetota</taxon>
        <taxon>Actinomycetes</taxon>
        <taxon>Micrococcales</taxon>
        <taxon>Micrococcaceae</taxon>
        <taxon>Arthrobacter</taxon>
    </lineage>
</organism>
<keyword evidence="2" id="KW-1185">Reference proteome</keyword>
<dbReference type="EMBL" id="QHLZ01000018">
    <property type="protein sequence ID" value="PXA63988.1"/>
    <property type="molecule type" value="Genomic_DNA"/>
</dbReference>
<dbReference type="InterPro" id="IPR006935">
    <property type="entry name" value="Helicase/UvrB_N"/>
</dbReference>
<dbReference type="Proteomes" id="UP000246303">
    <property type="component" value="Unassembled WGS sequence"/>
</dbReference>
<protein>
    <submittedName>
        <fullName evidence="1">Uncharacterized protein</fullName>
    </submittedName>
</protein>
<evidence type="ECO:0000313" key="2">
    <source>
        <dbReference type="Proteomes" id="UP000246303"/>
    </source>
</evidence>
<dbReference type="GO" id="GO:0003677">
    <property type="term" value="F:DNA binding"/>
    <property type="evidence" value="ECO:0007669"/>
    <property type="project" value="InterPro"/>
</dbReference>